<reference evidence="4" key="1">
    <citation type="submission" date="2022-01" db="EMBL/GenBank/DDBJ databases">
        <title>Genome Sequence Resource for Two Populations of Ditylenchus destructor, the Migratory Endoparasitic Phytonematode.</title>
        <authorList>
            <person name="Zhang H."/>
            <person name="Lin R."/>
            <person name="Xie B."/>
        </authorList>
    </citation>
    <scope>NUCLEOTIDE SEQUENCE</scope>
    <source>
        <strain evidence="4">BazhouSP</strain>
    </source>
</reference>
<evidence type="ECO:0000256" key="1">
    <source>
        <dbReference type="ARBA" id="ARBA00005447"/>
    </source>
</evidence>
<dbReference type="Pfam" id="PF01147">
    <property type="entry name" value="Crust_neurohorm"/>
    <property type="match status" value="1"/>
</dbReference>
<proteinExistence type="inferred from homology"/>
<dbReference type="InterPro" id="IPR018251">
    <property type="entry name" value="Crust_neurhormone_CS"/>
</dbReference>
<evidence type="ECO:0000256" key="2">
    <source>
        <dbReference type="ARBA" id="ARBA00023157"/>
    </source>
</evidence>
<dbReference type="EMBL" id="JAKKPZ010000086">
    <property type="protein sequence ID" value="KAI1703213.1"/>
    <property type="molecule type" value="Genomic_DNA"/>
</dbReference>
<keyword evidence="2" id="KW-1015">Disulfide bond</keyword>
<dbReference type="GO" id="GO:0005184">
    <property type="term" value="F:neuropeptide hormone activity"/>
    <property type="evidence" value="ECO:0007669"/>
    <property type="project" value="InterPro"/>
</dbReference>
<protein>
    <submittedName>
        <fullName evidence="4">Crustacean CHH/MIH/GIH neurohormone family domain-containing protein</fullName>
    </submittedName>
</protein>
<dbReference type="AlphaFoldDB" id="A0AAD4MVS0"/>
<keyword evidence="3" id="KW-0472">Membrane</keyword>
<dbReference type="Gene3D" id="1.10.2010.10">
    <property type="entry name" value="Crustacean CHH/MIH/GIH neurohormone"/>
    <property type="match status" value="1"/>
</dbReference>
<organism evidence="4 5">
    <name type="scientific">Ditylenchus destructor</name>
    <dbReference type="NCBI Taxonomy" id="166010"/>
    <lineage>
        <taxon>Eukaryota</taxon>
        <taxon>Metazoa</taxon>
        <taxon>Ecdysozoa</taxon>
        <taxon>Nematoda</taxon>
        <taxon>Chromadorea</taxon>
        <taxon>Rhabditida</taxon>
        <taxon>Tylenchina</taxon>
        <taxon>Tylenchomorpha</taxon>
        <taxon>Sphaerularioidea</taxon>
        <taxon>Anguinidae</taxon>
        <taxon>Anguininae</taxon>
        <taxon>Ditylenchus</taxon>
    </lineage>
</organism>
<feature type="transmembrane region" description="Helical" evidence="3">
    <location>
        <begin position="21"/>
        <end position="45"/>
    </location>
</feature>
<evidence type="ECO:0000313" key="5">
    <source>
        <dbReference type="Proteomes" id="UP001201812"/>
    </source>
</evidence>
<keyword evidence="3" id="KW-0812">Transmembrane</keyword>
<dbReference type="PANTHER" id="PTHR35981">
    <property type="entry name" value="ION TRANSPORT PEPTIDE, ISOFORM C"/>
    <property type="match status" value="1"/>
</dbReference>
<keyword evidence="5" id="KW-1185">Reference proteome</keyword>
<gene>
    <name evidence="4" type="ORF">DdX_15046</name>
</gene>
<evidence type="ECO:0000313" key="4">
    <source>
        <dbReference type="EMBL" id="KAI1703213.1"/>
    </source>
</evidence>
<dbReference type="Proteomes" id="UP001201812">
    <property type="component" value="Unassembled WGS sequence"/>
</dbReference>
<dbReference type="PROSITE" id="PS01250">
    <property type="entry name" value="CHH_MIH_GIH"/>
    <property type="match status" value="1"/>
</dbReference>
<dbReference type="SUPFAM" id="SSF81778">
    <property type="entry name" value="Crustacean CHH/MIH/GIH neurohormone"/>
    <property type="match status" value="1"/>
</dbReference>
<dbReference type="InterPro" id="IPR035957">
    <property type="entry name" value="Crust_neurohorm_sf"/>
</dbReference>
<comment type="similarity">
    <text evidence="1">Belongs to the arthropod CHH/MIH/GIH/VIH hormone family.</text>
</comment>
<keyword evidence="3" id="KW-1133">Transmembrane helix</keyword>
<dbReference type="InterPro" id="IPR031098">
    <property type="entry name" value="Crust_neurohorm"/>
</dbReference>
<dbReference type="GO" id="GO:0007623">
    <property type="term" value="P:circadian rhythm"/>
    <property type="evidence" value="ECO:0007669"/>
    <property type="project" value="TreeGrafter"/>
</dbReference>
<accession>A0AAD4MVS0</accession>
<dbReference type="PANTHER" id="PTHR35981:SF2">
    <property type="entry name" value="ION TRANSPORT PEPTIDE, ISOFORM C"/>
    <property type="match status" value="1"/>
</dbReference>
<evidence type="ECO:0000256" key="3">
    <source>
        <dbReference type="SAM" id="Phobius"/>
    </source>
</evidence>
<sequence length="152" mass="17591">MNTVSKTQNTHQSRTFLTWRMLPLVSSGSSMLLSYVILLLCLSILPASMANSLDNLSQDDAMAIVVSETEEAAPAKWRFDPKSCNIYENEPLHAIMDRVCELCHDMYSHQNPNMRMECRSDCFRSENFEKCLRLFKPSRALRARNQNRTRRL</sequence>
<name>A0AAD4MVS0_9BILA</name>
<dbReference type="GO" id="GO:0005576">
    <property type="term" value="C:extracellular region"/>
    <property type="evidence" value="ECO:0007669"/>
    <property type="project" value="InterPro"/>
</dbReference>
<comment type="caution">
    <text evidence="4">The sequence shown here is derived from an EMBL/GenBank/DDBJ whole genome shotgun (WGS) entry which is preliminary data.</text>
</comment>